<organism evidence="1 2">
    <name type="scientific">Marinicella pacifica</name>
    <dbReference type="NCBI Taxonomy" id="1171543"/>
    <lineage>
        <taxon>Bacteria</taxon>
        <taxon>Pseudomonadati</taxon>
        <taxon>Pseudomonadota</taxon>
        <taxon>Gammaproteobacteria</taxon>
        <taxon>Lysobacterales</taxon>
        <taxon>Marinicellaceae</taxon>
        <taxon>Marinicella</taxon>
    </lineage>
</organism>
<evidence type="ECO:0008006" key="3">
    <source>
        <dbReference type="Google" id="ProtNLM"/>
    </source>
</evidence>
<comment type="caution">
    <text evidence="1">The sequence shown here is derived from an EMBL/GenBank/DDBJ whole genome shotgun (WGS) entry which is preliminary data.</text>
</comment>
<dbReference type="AlphaFoldDB" id="A0A917FRU5"/>
<dbReference type="InterPro" id="IPR029063">
    <property type="entry name" value="SAM-dependent_MTases_sf"/>
</dbReference>
<evidence type="ECO:0000313" key="1">
    <source>
        <dbReference type="EMBL" id="GGF96956.1"/>
    </source>
</evidence>
<dbReference type="Gene3D" id="3.40.50.150">
    <property type="entry name" value="Vaccinia Virus protein VP39"/>
    <property type="match status" value="1"/>
</dbReference>
<sequence length="246" mass="28313">MKASAYQNLAENQQHHWWYRGRRAVIKKTLTKYLPHRDKRIVEIGSGAGGNLSMLKAFGKVSAFEMDDFAREHATRHSSDVDINKGHLPDGLTVRPGSVDVVCLFDVLEHVQDDRSALIKIHELLADNGVLILTVPAYQWLYGHHDEQLEHFRRYSMRHLKRLLQSTGFRVTYSSYFNFLLFPVALVVRLMNNINPNLMPVGTGKPHNRLNESLYFIFKQESKILPKWRLPFGLSIIMVVTKSADC</sequence>
<accession>A0A917FRU5</accession>
<dbReference type="Proteomes" id="UP000605253">
    <property type="component" value="Unassembled WGS sequence"/>
</dbReference>
<dbReference type="SUPFAM" id="SSF53335">
    <property type="entry name" value="S-adenosyl-L-methionine-dependent methyltransferases"/>
    <property type="match status" value="1"/>
</dbReference>
<proteinExistence type="predicted"/>
<reference evidence="1" key="2">
    <citation type="submission" date="2020-09" db="EMBL/GenBank/DDBJ databases">
        <authorList>
            <person name="Sun Q."/>
            <person name="Zhou Y."/>
        </authorList>
    </citation>
    <scope>NUCLEOTIDE SEQUENCE</scope>
    <source>
        <strain evidence="1">CGMCC 1.12181</strain>
    </source>
</reference>
<keyword evidence="2" id="KW-1185">Reference proteome</keyword>
<dbReference type="PANTHER" id="PTHR43861">
    <property type="entry name" value="TRANS-ACONITATE 2-METHYLTRANSFERASE-RELATED"/>
    <property type="match status" value="1"/>
</dbReference>
<dbReference type="Pfam" id="PF13489">
    <property type="entry name" value="Methyltransf_23"/>
    <property type="match status" value="1"/>
</dbReference>
<evidence type="ECO:0000313" key="2">
    <source>
        <dbReference type="Proteomes" id="UP000605253"/>
    </source>
</evidence>
<dbReference type="RefSeq" id="WP_188365400.1">
    <property type="nucleotide sequence ID" value="NZ_BAABJF010000003.1"/>
</dbReference>
<protein>
    <recommendedName>
        <fullName evidence="3">Methyltransferase family protein</fullName>
    </recommendedName>
</protein>
<dbReference type="CDD" id="cd02440">
    <property type="entry name" value="AdoMet_MTases"/>
    <property type="match status" value="1"/>
</dbReference>
<reference evidence="1" key="1">
    <citation type="journal article" date="2014" name="Int. J. Syst. Evol. Microbiol.">
        <title>Complete genome sequence of Corynebacterium casei LMG S-19264T (=DSM 44701T), isolated from a smear-ripened cheese.</title>
        <authorList>
            <consortium name="US DOE Joint Genome Institute (JGI-PGF)"/>
            <person name="Walter F."/>
            <person name="Albersmeier A."/>
            <person name="Kalinowski J."/>
            <person name="Ruckert C."/>
        </authorList>
    </citation>
    <scope>NUCLEOTIDE SEQUENCE</scope>
    <source>
        <strain evidence="1">CGMCC 1.12181</strain>
    </source>
</reference>
<name>A0A917FRU5_9GAMM</name>
<gene>
    <name evidence="1" type="ORF">GCM10011365_17960</name>
</gene>
<dbReference type="EMBL" id="BMEO01000007">
    <property type="protein sequence ID" value="GGF96956.1"/>
    <property type="molecule type" value="Genomic_DNA"/>
</dbReference>